<dbReference type="OrthoDB" id="4578799at2"/>
<keyword evidence="2" id="KW-0812">Transmembrane</keyword>
<feature type="transmembrane region" description="Helical" evidence="2">
    <location>
        <begin position="104"/>
        <end position="125"/>
    </location>
</feature>
<name>A0A346Y570_9ACTN</name>
<dbReference type="RefSeq" id="WP_114593768.1">
    <property type="nucleotide sequence ID" value="NZ_CP031165.1"/>
</dbReference>
<dbReference type="Proteomes" id="UP000264006">
    <property type="component" value="Chromosome"/>
</dbReference>
<organism evidence="3 4">
    <name type="scientific">Euzebya pacifica</name>
    <dbReference type="NCBI Taxonomy" id="1608957"/>
    <lineage>
        <taxon>Bacteria</taxon>
        <taxon>Bacillati</taxon>
        <taxon>Actinomycetota</taxon>
        <taxon>Nitriliruptoria</taxon>
        <taxon>Euzebyales</taxon>
    </lineage>
</organism>
<dbReference type="EMBL" id="CP031165">
    <property type="protein sequence ID" value="AXV09617.1"/>
    <property type="molecule type" value="Genomic_DNA"/>
</dbReference>
<feature type="transmembrane region" description="Helical" evidence="2">
    <location>
        <begin position="280"/>
        <end position="302"/>
    </location>
</feature>
<sequence>MTVSGGTSPETTDTQDGAAPPTDRGRTVALLVLALVAATVATQLRYSGAPPWATVWAEDGRLFLFEAWDLGARSLWHPYAGYLHTVPRLLALVATVLPVRLVDAWFSLASGGIVAGLATYGWFASASLLTTRWARTALAAFVVLCSWGAYETLANITNLHYYLMAGGVLALADTRGGRGRQALGSVVCLAATLSSIFAPLLGPVAAWRLWRDRRALGAPTLWPVWATIVGTGLQAVAVLGRMRAGESVGDAGGAPLDLIWIYLQRVVTELVTGHTVGRQLWLSVGAVLVVVVALAVGAVLVAGIVREQTTAARATTVALVLGSITFFAALLFVRGPDVQLAVTWDGGHVPTNGGRYALVPGILLVVAILRSLEAVQLRPGLLAGVVTPGLVLGGVLVLAMWSFDARPATLRSAGPAWNVEVDVAEDACTSPEEIAQVVIPPRQGDADWRAPLRCADLGGG</sequence>
<evidence type="ECO:0000256" key="2">
    <source>
        <dbReference type="SAM" id="Phobius"/>
    </source>
</evidence>
<feature type="transmembrane region" description="Helical" evidence="2">
    <location>
        <begin position="137"/>
        <end position="163"/>
    </location>
</feature>
<feature type="transmembrane region" description="Helical" evidence="2">
    <location>
        <begin position="314"/>
        <end position="333"/>
    </location>
</feature>
<reference evidence="3 4" key="1">
    <citation type="submission" date="2018-09" db="EMBL/GenBank/DDBJ databases">
        <title>Complete genome sequence of Euzebya sp. DY32-46 isolated from seawater of Pacific Ocean.</title>
        <authorList>
            <person name="Xu L."/>
            <person name="Wu Y.-H."/>
            <person name="Xu X.-W."/>
        </authorList>
    </citation>
    <scope>NUCLEOTIDE SEQUENCE [LARGE SCALE GENOMIC DNA]</scope>
    <source>
        <strain evidence="3 4">DY32-46</strain>
    </source>
</reference>
<feature type="compositionally biased region" description="Polar residues" evidence="1">
    <location>
        <begin position="1"/>
        <end position="15"/>
    </location>
</feature>
<gene>
    <name evidence="3" type="ORF">DVS28_a4960</name>
</gene>
<keyword evidence="2" id="KW-1133">Transmembrane helix</keyword>
<feature type="transmembrane region" description="Helical" evidence="2">
    <location>
        <begin position="183"/>
        <end position="210"/>
    </location>
</feature>
<feature type="transmembrane region" description="Helical" evidence="2">
    <location>
        <begin position="353"/>
        <end position="369"/>
    </location>
</feature>
<dbReference type="AlphaFoldDB" id="A0A346Y570"/>
<keyword evidence="2" id="KW-0472">Membrane</keyword>
<evidence type="ECO:0000313" key="3">
    <source>
        <dbReference type="EMBL" id="AXV09617.1"/>
    </source>
</evidence>
<evidence type="ECO:0000256" key="1">
    <source>
        <dbReference type="SAM" id="MobiDB-lite"/>
    </source>
</evidence>
<feature type="transmembrane region" description="Helical" evidence="2">
    <location>
        <begin position="381"/>
        <end position="403"/>
    </location>
</feature>
<feature type="transmembrane region" description="Helical" evidence="2">
    <location>
        <begin position="222"/>
        <end position="240"/>
    </location>
</feature>
<feature type="region of interest" description="Disordered" evidence="1">
    <location>
        <begin position="1"/>
        <end position="23"/>
    </location>
</feature>
<dbReference type="KEGG" id="euz:DVS28_a4960"/>
<dbReference type="GO" id="GO:0016740">
    <property type="term" value="F:transferase activity"/>
    <property type="evidence" value="ECO:0007669"/>
    <property type="project" value="UniProtKB-KW"/>
</dbReference>
<keyword evidence="3" id="KW-0808">Transferase</keyword>
<protein>
    <submittedName>
        <fullName evidence="3">Serotype-specific glucosyl transferase</fullName>
    </submittedName>
</protein>
<proteinExistence type="predicted"/>
<accession>A0A346Y570</accession>
<evidence type="ECO:0000313" key="4">
    <source>
        <dbReference type="Proteomes" id="UP000264006"/>
    </source>
</evidence>
<keyword evidence="4" id="KW-1185">Reference proteome</keyword>